<dbReference type="GO" id="GO:0004721">
    <property type="term" value="F:phosphoprotein phosphatase activity"/>
    <property type="evidence" value="ECO:0007669"/>
    <property type="project" value="InterPro"/>
</dbReference>
<dbReference type="PROSITE" id="PS50056">
    <property type="entry name" value="TYR_PHOSPHATASE_2"/>
    <property type="match status" value="1"/>
</dbReference>
<feature type="non-terminal residue" evidence="3">
    <location>
        <position position="322"/>
    </location>
</feature>
<evidence type="ECO:0000256" key="1">
    <source>
        <dbReference type="SAM" id="MobiDB-lite"/>
    </source>
</evidence>
<keyword evidence="4" id="KW-1185">Reference proteome</keyword>
<organism evidence="3 4">
    <name type="scientific">Dispira parvispora</name>
    <dbReference type="NCBI Taxonomy" id="1520584"/>
    <lineage>
        <taxon>Eukaryota</taxon>
        <taxon>Fungi</taxon>
        <taxon>Fungi incertae sedis</taxon>
        <taxon>Zoopagomycota</taxon>
        <taxon>Kickxellomycotina</taxon>
        <taxon>Dimargaritomycetes</taxon>
        <taxon>Dimargaritales</taxon>
        <taxon>Dimargaritaceae</taxon>
        <taxon>Dispira</taxon>
    </lineage>
</organism>
<dbReference type="Gene3D" id="3.90.190.10">
    <property type="entry name" value="Protein tyrosine phosphatase superfamily"/>
    <property type="match status" value="1"/>
</dbReference>
<dbReference type="InterPro" id="IPR016130">
    <property type="entry name" value="Tyr_Pase_AS"/>
</dbReference>
<evidence type="ECO:0000313" key="4">
    <source>
        <dbReference type="Proteomes" id="UP001150925"/>
    </source>
</evidence>
<comment type="caution">
    <text evidence="3">The sequence shown here is derived from an EMBL/GenBank/DDBJ whole genome shotgun (WGS) entry which is preliminary data.</text>
</comment>
<dbReference type="EMBL" id="JANBPY010003379">
    <property type="protein sequence ID" value="KAJ1951903.1"/>
    <property type="molecule type" value="Genomic_DNA"/>
</dbReference>
<name>A0A9W8AHZ1_9FUNG</name>
<gene>
    <name evidence="3" type="ORF">IWQ62_006345</name>
</gene>
<accession>A0A9W8AHZ1</accession>
<dbReference type="PANTHER" id="PTHR31126:SF1">
    <property type="entry name" value="TYROSINE SPECIFIC PROTEIN PHOSPHATASES DOMAIN-CONTAINING PROTEIN"/>
    <property type="match status" value="1"/>
</dbReference>
<feature type="region of interest" description="Disordered" evidence="1">
    <location>
        <begin position="73"/>
        <end position="106"/>
    </location>
</feature>
<reference evidence="3" key="1">
    <citation type="submission" date="2022-07" db="EMBL/GenBank/DDBJ databases">
        <title>Phylogenomic reconstructions and comparative analyses of Kickxellomycotina fungi.</title>
        <authorList>
            <person name="Reynolds N.K."/>
            <person name="Stajich J.E."/>
            <person name="Barry K."/>
            <person name="Grigoriev I.V."/>
            <person name="Crous P."/>
            <person name="Smith M.E."/>
        </authorList>
    </citation>
    <scope>NUCLEOTIDE SEQUENCE</scope>
    <source>
        <strain evidence="3">RSA 1196</strain>
    </source>
</reference>
<feature type="non-terminal residue" evidence="3">
    <location>
        <position position="1"/>
    </location>
</feature>
<dbReference type="InterPro" id="IPR000387">
    <property type="entry name" value="Tyr_Pase_dom"/>
</dbReference>
<evidence type="ECO:0000313" key="3">
    <source>
        <dbReference type="EMBL" id="KAJ1951903.1"/>
    </source>
</evidence>
<dbReference type="AlphaFoldDB" id="A0A9W8AHZ1"/>
<protein>
    <recommendedName>
        <fullName evidence="2">Tyrosine specific protein phosphatases domain-containing protein</fullName>
    </recommendedName>
</protein>
<feature type="domain" description="Tyrosine specific protein phosphatases" evidence="2">
    <location>
        <begin position="185"/>
        <end position="250"/>
    </location>
</feature>
<dbReference type="PANTHER" id="PTHR31126">
    <property type="entry name" value="TYROSINE-PROTEIN PHOSPHATASE"/>
    <property type="match status" value="1"/>
</dbReference>
<dbReference type="PROSITE" id="PS00383">
    <property type="entry name" value="TYR_PHOSPHATASE_1"/>
    <property type="match status" value="1"/>
</dbReference>
<dbReference type="InterPro" id="IPR026893">
    <property type="entry name" value="Tyr/Ser_Pase_IphP-type"/>
</dbReference>
<dbReference type="SUPFAM" id="SSF52799">
    <property type="entry name" value="(Phosphotyrosine protein) phosphatases II"/>
    <property type="match status" value="1"/>
</dbReference>
<sequence length="322" mass="36173">NSTSGDLTTIIKKVGIKTVIDLRSDDEALRANDSLWNFYYPLATAVVEADHHPPEPLHNIDPSKQEEMIINGASQHPNGNMSDPEDRDDSSTNSSNSGVSRLSSQMSATKLHATNKLKRYHVNLIGPRFRHDFVLKSVSFTAKTKMAYYHVRGMRQHMLDLVGNEVFNKIGLTGLYKALLHYSGLEIARALRVFRHRENYPILVHCTHGKDRTGIIIALLLSLVGVDQQLVVDDYAKTRLEMQAKYEEMISDMRHTGMPPCFADAPPDAMNIALTELRKTYGSVSYYLELNGITKDMQVDITKNLTTDWVPIENTSTANLLS</sequence>
<dbReference type="InterPro" id="IPR029021">
    <property type="entry name" value="Prot-tyrosine_phosphatase-like"/>
</dbReference>
<dbReference type="Pfam" id="PF13350">
    <property type="entry name" value="Y_phosphatase3"/>
    <property type="match status" value="1"/>
</dbReference>
<proteinExistence type="predicted"/>
<evidence type="ECO:0000259" key="2">
    <source>
        <dbReference type="PROSITE" id="PS50056"/>
    </source>
</evidence>
<dbReference type="OrthoDB" id="9988524at2759"/>
<feature type="compositionally biased region" description="Low complexity" evidence="1">
    <location>
        <begin position="91"/>
        <end position="104"/>
    </location>
</feature>
<dbReference type="Proteomes" id="UP001150925">
    <property type="component" value="Unassembled WGS sequence"/>
</dbReference>